<dbReference type="eggNOG" id="ENOG5034B1F">
    <property type="taxonomic scope" value="Bacteria"/>
</dbReference>
<dbReference type="EMBL" id="ACGK02000001">
    <property type="protein sequence ID" value="EGF23222.1"/>
    <property type="molecule type" value="Genomic_DNA"/>
</dbReference>
<dbReference type="OrthoDB" id="3186394at2"/>
<keyword evidence="2" id="KW-1133">Transmembrane helix</keyword>
<feature type="region of interest" description="Disordered" evidence="1">
    <location>
        <begin position="1"/>
        <end position="90"/>
    </location>
</feature>
<keyword evidence="2" id="KW-0812">Transmembrane</keyword>
<dbReference type="GeneID" id="93210924"/>
<name>F1T5T8_9ACTN</name>
<feature type="compositionally biased region" description="Basic and acidic residues" evidence="1">
    <location>
        <begin position="55"/>
        <end position="68"/>
    </location>
</feature>
<protein>
    <submittedName>
        <fullName evidence="3">Uncharacterized protein</fullName>
    </submittedName>
</protein>
<feature type="transmembrane region" description="Helical" evidence="2">
    <location>
        <begin position="148"/>
        <end position="168"/>
    </location>
</feature>
<evidence type="ECO:0000313" key="3">
    <source>
        <dbReference type="EMBL" id="EGF23222.1"/>
    </source>
</evidence>
<sequence>MSIKETITNAMDEARDAGSLPSWLGGNKTSTKPTKSKKDDEKKGALKASLAQAKPAKEKAYGVRDAHSVKQTHQKTAVEKRAQRRAERDERDRRVAVSRILLNQDPVYRKRQNILWITLFTGLVCIALSWVINYYNPQAMYQMDHIEGIAEVVLLVLAYALVILGFIYDLKFVKPFRNAVDRKVSALTSKKVYQLLDKDADNIEHQHANKASFMNRLKRTFKK</sequence>
<accession>F1T5T8</accession>
<organism evidence="3 4">
    <name type="scientific">Fannyhessea vaginae DSM 15829</name>
    <dbReference type="NCBI Taxonomy" id="525256"/>
    <lineage>
        <taxon>Bacteria</taxon>
        <taxon>Bacillati</taxon>
        <taxon>Actinomycetota</taxon>
        <taxon>Coriobacteriia</taxon>
        <taxon>Coriobacteriales</taxon>
        <taxon>Atopobiaceae</taxon>
        <taxon>Fannyhessea</taxon>
    </lineage>
</organism>
<dbReference type="RefSeq" id="WP_006302279.1">
    <property type="nucleotide sequence ID" value="NZ_ACGK02000001.1"/>
</dbReference>
<proteinExistence type="predicted"/>
<evidence type="ECO:0000256" key="2">
    <source>
        <dbReference type="SAM" id="Phobius"/>
    </source>
</evidence>
<reference evidence="3 4" key="1">
    <citation type="submission" date="2011-02" db="EMBL/GenBank/DDBJ databases">
        <authorList>
            <person name="Muzny D."/>
            <person name="Qin X."/>
            <person name="Buhay C."/>
            <person name="Dugan-Rocha S."/>
            <person name="Ding Y."/>
            <person name="Chen G."/>
            <person name="Hawes A."/>
            <person name="Holder M."/>
            <person name="Jhangiani S."/>
            <person name="Johnson A."/>
            <person name="Khan Z."/>
            <person name="Li Z."/>
            <person name="Liu W."/>
            <person name="Liu X."/>
            <person name="Perez L."/>
            <person name="Shen H."/>
            <person name="Wang Q."/>
            <person name="Watt J."/>
            <person name="Xi L."/>
            <person name="Xin Y."/>
            <person name="Zhou J."/>
            <person name="Deng J."/>
            <person name="Jiang H."/>
            <person name="Liu Y."/>
            <person name="Qu J."/>
            <person name="Song X.-Z."/>
            <person name="Zhang L."/>
            <person name="Villasana D."/>
            <person name="Johnson A."/>
            <person name="Liu J."/>
            <person name="Liyanage D."/>
            <person name="Lorensuhewa L."/>
            <person name="Robinson T."/>
            <person name="Song A."/>
            <person name="Song B.-B."/>
            <person name="Dinh H."/>
            <person name="Thornton R."/>
            <person name="Coyle M."/>
            <person name="Francisco L."/>
            <person name="Jackson L."/>
            <person name="Javaid M."/>
            <person name="Korchina V."/>
            <person name="Kovar C."/>
            <person name="Mata R."/>
            <person name="Mathew T."/>
            <person name="Ngo R."/>
            <person name="Nguyen L."/>
            <person name="Nguyen N."/>
            <person name="Okwuonu G."/>
            <person name="Ongeri F."/>
            <person name="Pham C."/>
            <person name="Simmons D."/>
            <person name="Wilczek-Boney K."/>
            <person name="Hale W."/>
            <person name="Jakkamsetti A."/>
            <person name="Pham P."/>
            <person name="Ruth R."/>
            <person name="San Lucas F."/>
            <person name="Warren J."/>
            <person name="Zhang J."/>
            <person name="Zhao Z."/>
            <person name="Zhou C."/>
            <person name="Zhu D."/>
            <person name="Lee S."/>
            <person name="Bess C."/>
            <person name="Blankenburg K."/>
            <person name="Forbes L."/>
            <person name="Fu Q."/>
            <person name="Gubbala S."/>
            <person name="Hirani K."/>
            <person name="Jayaseelan J.C."/>
            <person name="Lara F."/>
            <person name="Munidasa M."/>
            <person name="Palculict T."/>
            <person name="Patil S."/>
            <person name="Pu L.-L."/>
            <person name="Saada N."/>
            <person name="Tang L."/>
            <person name="Weissenberger G."/>
            <person name="Zhu Y."/>
            <person name="Hemphill L."/>
            <person name="Shang Y."/>
            <person name="Youmans B."/>
            <person name="Ayvaz T."/>
            <person name="Ross M."/>
            <person name="Santibanez J."/>
            <person name="Aqrawi P."/>
            <person name="Gross S."/>
            <person name="Joshi V."/>
            <person name="Fowler G."/>
            <person name="Nazareth L."/>
            <person name="Reid J."/>
            <person name="Worley K."/>
            <person name="Petrosino J."/>
            <person name="Highlander S."/>
            <person name="Gibbs R."/>
        </authorList>
    </citation>
    <scope>NUCLEOTIDE SEQUENCE [LARGE SCALE GENOMIC DNA]</scope>
    <source>
        <strain evidence="3 4">DSM 15829</strain>
    </source>
</reference>
<comment type="caution">
    <text evidence="3">The sequence shown here is derived from an EMBL/GenBank/DDBJ whole genome shotgun (WGS) entry which is preliminary data.</text>
</comment>
<dbReference type="Proteomes" id="UP000005947">
    <property type="component" value="Unassembled WGS sequence"/>
</dbReference>
<feature type="compositionally biased region" description="Basic and acidic residues" evidence="1">
    <location>
        <begin position="76"/>
        <end position="90"/>
    </location>
</feature>
<feature type="transmembrane region" description="Helical" evidence="2">
    <location>
        <begin position="114"/>
        <end position="136"/>
    </location>
</feature>
<keyword evidence="4" id="KW-1185">Reference proteome</keyword>
<gene>
    <name evidence="3" type="ORF">HMPREF0091_10169</name>
</gene>
<keyword evidence="2" id="KW-0472">Membrane</keyword>
<evidence type="ECO:0000256" key="1">
    <source>
        <dbReference type="SAM" id="MobiDB-lite"/>
    </source>
</evidence>
<dbReference type="AlphaFoldDB" id="F1T5T8"/>
<evidence type="ECO:0000313" key="4">
    <source>
        <dbReference type="Proteomes" id="UP000005947"/>
    </source>
</evidence>